<organism evidence="1">
    <name type="scientific">bioreactor metagenome</name>
    <dbReference type="NCBI Taxonomy" id="1076179"/>
    <lineage>
        <taxon>unclassified sequences</taxon>
        <taxon>metagenomes</taxon>
        <taxon>ecological metagenomes</taxon>
    </lineage>
</organism>
<dbReference type="AlphaFoldDB" id="A0A645DB06"/>
<accession>A0A645DB06</accession>
<evidence type="ECO:0000313" key="1">
    <source>
        <dbReference type="EMBL" id="MPM86616.1"/>
    </source>
</evidence>
<reference evidence="1" key="1">
    <citation type="submission" date="2019-08" db="EMBL/GenBank/DDBJ databases">
        <authorList>
            <person name="Kucharzyk K."/>
            <person name="Murdoch R.W."/>
            <person name="Higgins S."/>
            <person name="Loffler F."/>
        </authorList>
    </citation>
    <scope>NUCLEOTIDE SEQUENCE</scope>
</reference>
<comment type="caution">
    <text evidence="1">The sequence shown here is derived from an EMBL/GenBank/DDBJ whole genome shotgun (WGS) entry which is preliminary data.</text>
</comment>
<name>A0A645DB06_9ZZZZ</name>
<proteinExistence type="predicted"/>
<dbReference type="EMBL" id="VSSQ01034607">
    <property type="protein sequence ID" value="MPM86616.1"/>
    <property type="molecule type" value="Genomic_DNA"/>
</dbReference>
<protein>
    <submittedName>
        <fullName evidence="1">Uncharacterized protein</fullName>
    </submittedName>
</protein>
<sequence length="37" mass="4016">MLISDVGVEKEISVPTPGENTFTKNTPKKEAINVVKT</sequence>
<gene>
    <name evidence="1" type="ORF">SDC9_133706</name>
</gene>